<organism evidence="2 3">
    <name type="scientific">Vitrella brassicaformis (strain CCMP3155)</name>
    <dbReference type="NCBI Taxonomy" id="1169540"/>
    <lineage>
        <taxon>Eukaryota</taxon>
        <taxon>Sar</taxon>
        <taxon>Alveolata</taxon>
        <taxon>Colpodellida</taxon>
        <taxon>Vitrellaceae</taxon>
        <taxon>Vitrella</taxon>
    </lineage>
</organism>
<reference evidence="2 3" key="1">
    <citation type="submission" date="2014-11" db="EMBL/GenBank/DDBJ databases">
        <authorList>
            <person name="Zhu J."/>
            <person name="Qi W."/>
            <person name="Song R."/>
        </authorList>
    </citation>
    <scope>NUCLEOTIDE SEQUENCE [LARGE SCALE GENOMIC DNA]</scope>
</reference>
<evidence type="ECO:0000313" key="2">
    <source>
        <dbReference type="EMBL" id="CEL93212.1"/>
    </source>
</evidence>
<dbReference type="AlphaFoldDB" id="A0A0G4ECZ2"/>
<keyword evidence="3" id="KW-1185">Reference proteome</keyword>
<feature type="region of interest" description="Disordered" evidence="1">
    <location>
        <begin position="48"/>
        <end position="76"/>
    </location>
</feature>
<evidence type="ECO:0000256" key="1">
    <source>
        <dbReference type="SAM" id="MobiDB-lite"/>
    </source>
</evidence>
<evidence type="ECO:0000313" key="3">
    <source>
        <dbReference type="Proteomes" id="UP000041254"/>
    </source>
</evidence>
<gene>
    <name evidence="2" type="ORF">Vbra_6976</name>
</gene>
<name>A0A0G4ECZ2_VITBC</name>
<feature type="region of interest" description="Disordered" evidence="1">
    <location>
        <begin position="399"/>
        <end position="434"/>
    </location>
</feature>
<dbReference type="EMBL" id="CDMY01000149">
    <property type="protein sequence ID" value="CEL93212.1"/>
    <property type="molecule type" value="Genomic_DNA"/>
</dbReference>
<dbReference type="InParanoid" id="A0A0G4ECZ2"/>
<protein>
    <submittedName>
        <fullName evidence="2">Uncharacterized protein</fullName>
    </submittedName>
</protein>
<sequence length="518" mass="57470">MDAQLHRYRALGFLDVTRPPTTHRRVPVELQGLYMLTEYAAFLPQSTGTFLEQQPPPPGRPDETDNYGDAPTDSGANCMEAETLLYLRERARKGPLGGSGAAAAVVERPAGAVTLTDLAYIAKIKQGEAIAAYILYSSSVRRRPASYRLMCDQKEIRAPSPIWPWVGACSCPGYLQRREKNYKAAATQTIVVATRRCGQQHHVWEALKELSLDKSIPYSDRTYSEWAPLLDQLFTKGSSSGLSNDGGVDEMSGQLCFQRCDFSVCSSSTPKARIGKCHTAAEDDDDDDDEDVNDDDHVRAWHKIANPPPLPQIHVPDAFPQLRGNRRAGRVGLKSLVQPQQEYEDMRRRMQMPCTQGRADATTSATAAAAFQLWSGTWHPPAAFYSLSASATPHLHVATPTPCAHQKPIERSPARRRHKPPAPRQPHHRQWPWESRAKPFVASPCCRARREAEAAAAPLAGHVPPPHAQLAAPHPLHLTTAARAPAAYNPDWGLFDRQPPWRSPLPPQQQQQDRQHSH</sequence>
<accession>A0A0G4ECZ2</accession>
<dbReference type="Proteomes" id="UP000041254">
    <property type="component" value="Unassembled WGS sequence"/>
</dbReference>
<feature type="region of interest" description="Disordered" evidence="1">
    <location>
        <begin position="489"/>
        <end position="518"/>
    </location>
</feature>
<dbReference type="VEuPathDB" id="CryptoDB:Vbra_6976"/>
<feature type="compositionally biased region" description="Basic residues" evidence="1">
    <location>
        <begin position="414"/>
        <end position="430"/>
    </location>
</feature>
<proteinExistence type="predicted"/>